<keyword evidence="1" id="KW-0012">Acyltransferase</keyword>
<keyword evidence="2" id="KW-1185">Reference proteome</keyword>
<sequence>MVTSSPAESSTLVFFVPGIMGSSLIIRQNPSSDHDKEIWGEDLLCNIRTLREKPGLLAIQENKPVDAVKVIERFNNFTADWANIYGSLFDFLITPTGEKGLGLISENLGSSKHPEPNFFPFAYDWRKDNQESANFLADFIKEKDKNGDRRLRFIVHSMGGIVTRLMLLDNPDIAQRTDLLFQIASPLLGSAKAYSILKQGLKFNDNFILDWVYNMLQPSKKRAEFCQSIMTFPSIYQLLPPPEIKSLCDRNGKLYSALDDSIWPTNVREYLENARNVHQRLKQSQYLDQNQINIRCVYSMSHLTPTLYLVEPMANFNVITQVPSNMYGDNTVTFESAIAYSISSPENQIDSNPCDHMGLCRNETVYNILRMEFN</sequence>
<keyword evidence="1" id="KW-0808">Transferase</keyword>
<dbReference type="Pfam" id="PF02450">
    <property type="entry name" value="LCAT"/>
    <property type="match status" value="1"/>
</dbReference>
<dbReference type="EMBL" id="BDQK01000013">
    <property type="protein sequence ID" value="GBF80823.1"/>
    <property type="molecule type" value="Genomic_DNA"/>
</dbReference>
<proteinExistence type="predicted"/>
<reference evidence="2" key="1">
    <citation type="submission" date="2017-05" db="EMBL/GenBank/DDBJ databases">
        <title>Physiological properties and genetic analysis related to exopolysaccharide production of fresh-water unicellular cyanobacterium Aphanothece sacrum, Suizenji Nori, that has been cultured as a food source in Japan.</title>
        <authorList>
            <person name="Kanesaki Y."/>
            <person name="Yoshikawa S."/>
            <person name="Ohki K."/>
        </authorList>
    </citation>
    <scope>NUCLEOTIDE SEQUENCE [LARGE SCALE GENOMIC DNA]</scope>
    <source>
        <strain evidence="2">FPU1</strain>
    </source>
</reference>
<protein>
    <submittedName>
        <fullName evidence="1">Lecithin:cholesterol acyltransferase</fullName>
    </submittedName>
</protein>
<evidence type="ECO:0000313" key="1">
    <source>
        <dbReference type="EMBL" id="GBF80823.1"/>
    </source>
</evidence>
<evidence type="ECO:0000313" key="2">
    <source>
        <dbReference type="Proteomes" id="UP000287247"/>
    </source>
</evidence>
<dbReference type="InterPro" id="IPR003386">
    <property type="entry name" value="LACT/PDAT_acylTrfase"/>
</dbReference>
<dbReference type="PANTHER" id="PTHR11440">
    <property type="entry name" value="LECITHIN-CHOLESTEROL ACYLTRANSFERASE-RELATED"/>
    <property type="match status" value="1"/>
</dbReference>
<dbReference type="Gene3D" id="3.40.50.1820">
    <property type="entry name" value="alpha/beta hydrolase"/>
    <property type="match status" value="1"/>
</dbReference>
<dbReference type="AlphaFoldDB" id="A0A401IHQ8"/>
<name>A0A401IHQ8_APHSA</name>
<comment type="caution">
    <text evidence="1">The sequence shown here is derived from an EMBL/GenBank/DDBJ whole genome shotgun (WGS) entry which is preliminary data.</text>
</comment>
<dbReference type="GO" id="GO:0006629">
    <property type="term" value="P:lipid metabolic process"/>
    <property type="evidence" value="ECO:0007669"/>
    <property type="project" value="InterPro"/>
</dbReference>
<dbReference type="GO" id="GO:0008374">
    <property type="term" value="F:O-acyltransferase activity"/>
    <property type="evidence" value="ECO:0007669"/>
    <property type="project" value="InterPro"/>
</dbReference>
<dbReference type="InterPro" id="IPR029058">
    <property type="entry name" value="AB_hydrolase_fold"/>
</dbReference>
<accession>A0A401IHQ8</accession>
<gene>
    <name evidence="1" type="ORF">AsFPU1_2228</name>
</gene>
<dbReference type="Proteomes" id="UP000287247">
    <property type="component" value="Unassembled WGS sequence"/>
</dbReference>
<dbReference type="RefSeq" id="WP_124970667.1">
    <property type="nucleotide sequence ID" value="NZ_BDQK01000013.1"/>
</dbReference>
<dbReference type="SUPFAM" id="SSF53474">
    <property type="entry name" value="alpha/beta-Hydrolases"/>
    <property type="match status" value="1"/>
</dbReference>
<organism evidence="1 2">
    <name type="scientific">Aphanothece sacrum FPU1</name>
    <dbReference type="NCBI Taxonomy" id="1920663"/>
    <lineage>
        <taxon>Bacteria</taxon>
        <taxon>Bacillati</taxon>
        <taxon>Cyanobacteriota</taxon>
        <taxon>Cyanophyceae</taxon>
        <taxon>Oscillatoriophycideae</taxon>
        <taxon>Chroococcales</taxon>
        <taxon>Aphanothecaceae</taxon>
        <taxon>Aphanothece</taxon>
    </lineage>
</organism>
<dbReference type="OrthoDB" id="9765872at2"/>